<feature type="domain" description="AAA+ ATPase" evidence="10">
    <location>
        <begin position="65"/>
        <end position="201"/>
    </location>
</feature>
<dbReference type="GO" id="GO:0005524">
    <property type="term" value="F:ATP binding"/>
    <property type="evidence" value="ECO:0007669"/>
    <property type="project" value="UniProtKB-KW"/>
</dbReference>
<dbReference type="AlphaFoldDB" id="A0A5Q4CBE9"/>
<dbReference type="FunFam" id="1.10.8.60:FF:000032">
    <property type="entry name" value="Replication factor C subunit 4"/>
    <property type="match status" value="1"/>
</dbReference>
<dbReference type="OrthoDB" id="4199794at2759"/>
<dbReference type="EMBL" id="PUHP01000004">
    <property type="protein sequence ID" value="TQN75267.1"/>
    <property type="molecule type" value="Genomic_DNA"/>
</dbReference>
<evidence type="ECO:0000256" key="6">
    <source>
        <dbReference type="ARBA" id="ARBA00023125"/>
    </source>
</evidence>
<reference evidence="11 12" key="1">
    <citation type="journal article" date="2019" name="Sci. Rep.">
        <title>Colletotrichum shisoi sp. nov., an anthracnose pathogen of Perilla frutescens in Japan: molecular phylogenetic, morphological and genomic evidence.</title>
        <authorList>
            <person name="Gan P."/>
            <person name="Tsushima A."/>
            <person name="Hiroyama R."/>
            <person name="Narusaka M."/>
            <person name="Takano Y."/>
            <person name="Narusaka Y."/>
            <person name="Kawaradani M."/>
            <person name="Damm U."/>
            <person name="Shirasu K."/>
        </authorList>
    </citation>
    <scope>NUCLEOTIDE SEQUENCE [LARGE SCALE GENOMIC DNA]</scope>
    <source>
        <strain evidence="11 12">PG-2018a</strain>
    </source>
</reference>
<keyword evidence="12" id="KW-1185">Reference proteome</keyword>
<dbReference type="InterPro" id="IPR027417">
    <property type="entry name" value="P-loop_NTPase"/>
</dbReference>
<dbReference type="GO" id="GO:0006271">
    <property type="term" value="P:DNA strand elongation involved in DNA replication"/>
    <property type="evidence" value="ECO:0007669"/>
    <property type="project" value="UniProtKB-ARBA"/>
</dbReference>
<evidence type="ECO:0000256" key="4">
    <source>
        <dbReference type="ARBA" id="ARBA00022741"/>
    </source>
</evidence>
<keyword evidence="4" id="KW-0547">Nucleotide-binding</keyword>
<dbReference type="InterPro" id="IPR013748">
    <property type="entry name" value="Rep_factorC_C"/>
</dbReference>
<keyword evidence="3" id="KW-0235">DNA replication</keyword>
<evidence type="ECO:0000256" key="2">
    <source>
        <dbReference type="ARBA" id="ARBA00005378"/>
    </source>
</evidence>
<comment type="subcellular location">
    <subcellularLocation>
        <location evidence="1">Nucleus</location>
    </subcellularLocation>
</comment>
<dbReference type="PANTHER" id="PTHR11669">
    <property type="entry name" value="REPLICATION FACTOR C / DNA POLYMERASE III GAMMA-TAU SUBUNIT"/>
    <property type="match status" value="1"/>
</dbReference>
<dbReference type="GO" id="GO:0016887">
    <property type="term" value="F:ATP hydrolysis activity"/>
    <property type="evidence" value="ECO:0007669"/>
    <property type="project" value="InterPro"/>
</dbReference>
<dbReference type="Pfam" id="PF08542">
    <property type="entry name" value="Rep_fac_C"/>
    <property type="match status" value="1"/>
</dbReference>
<dbReference type="SMART" id="SM00382">
    <property type="entry name" value="AAA"/>
    <property type="match status" value="1"/>
</dbReference>
<evidence type="ECO:0000256" key="8">
    <source>
        <dbReference type="ARBA" id="ARBA00040745"/>
    </source>
</evidence>
<keyword evidence="5" id="KW-0067">ATP-binding</keyword>
<dbReference type="GO" id="GO:0006281">
    <property type="term" value="P:DNA repair"/>
    <property type="evidence" value="ECO:0007669"/>
    <property type="project" value="UniProtKB-ARBA"/>
</dbReference>
<keyword evidence="7" id="KW-0539">Nucleus</keyword>
<dbReference type="GO" id="GO:0003677">
    <property type="term" value="F:DNA binding"/>
    <property type="evidence" value="ECO:0007669"/>
    <property type="project" value="UniProtKB-KW"/>
</dbReference>
<dbReference type="FunFam" id="1.20.272.10:FF:000011">
    <property type="entry name" value="Replication factor C subunit 2"/>
    <property type="match status" value="1"/>
</dbReference>
<proteinExistence type="inferred from homology"/>
<gene>
    <name evidence="11" type="primary">RFC2</name>
    <name evidence="11" type="ORF">CSHISOI_00128</name>
</gene>
<dbReference type="GO" id="GO:0031391">
    <property type="term" value="C:Elg1 RFC-like complex"/>
    <property type="evidence" value="ECO:0007669"/>
    <property type="project" value="UniProtKB-ARBA"/>
</dbReference>
<dbReference type="SUPFAM" id="SSF48019">
    <property type="entry name" value="post-AAA+ oligomerization domain-like"/>
    <property type="match status" value="1"/>
</dbReference>
<dbReference type="InterPro" id="IPR047854">
    <property type="entry name" value="RFC_lid"/>
</dbReference>
<comment type="caution">
    <text evidence="11">The sequence shown here is derived from an EMBL/GenBank/DDBJ whole genome shotgun (WGS) entry which is preliminary data.</text>
</comment>
<dbReference type="CDD" id="cd18140">
    <property type="entry name" value="HLD_clamp_RFC"/>
    <property type="match status" value="1"/>
</dbReference>
<dbReference type="GO" id="GO:0003689">
    <property type="term" value="F:DNA clamp loader activity"/>
    <property type="evidence" value="ECO:0007669"/>
    <property type="project" value="TreeGrafter"/>
</dbReference>
<dbReference type="GO" id="GO:0005663">
    <property type="term" value="C:DNA replication factor C complex"/>
    <property type="evidence" value="ECO:0007669"/>
    <property type="project" value="TreeGrafter"/>
</dbReference>
<sequence length="383" mass="42266">MASFFDLKARKAAAANGTAVQKQDKSAQPPRAQPWVEKYRPKTLGDVTAQDHTVTILQRTLQASNLPHMLFYGPPGTGKTSTVLALAKELYGPEMMKSRVLELNASDERGISIVREKVKDFARMQLTNPTNDYKKRYPCPPFKIIILDEADSMTQDAQSALRRTMETYSKITRFCLICNYVTRIIDPLASRCSKFRFKSLDQGNAKKRLKDIAENEGVQLEDGALDALIKCSEGDLRKAITFLQSAARLVGAGDKNTSSDDAVDIDKKPVTVKIIEDIAGVIPESTIDELVSSIRPQGPGDTYQNVAKVVENMVADGWSAGQVVTQLYQAIVYDETVPDVQKNKIVLIFSEVDKRLVDGADEHLSILDLALRISGVISGRSNN</sequence>
<dbReference type="Pfam" id="PF21960">
    <property type="entry name" value="RCF1-5-like_lid"/>
    <property type="match status" value="1"/>
</dbReference>
<evidence type="ECO:0000256" key="1">
    <source>
        <dbReference type="ARBA" id="ARBA00004123"/>
    </source>
</evidence>
<evidence type="ECO:0000256" key="3">
    <source>
        <dbReference type="ARBA" id="ARBA00022705"/>
    </source>
</evidence>
<accession>A0A5Q4CBE9</accession>
<comment type="similarity">
    <text evidence="2">Belongs to the activator 1 small subunits family.</text>
</comment>
<name>A0A5Q4CBE9_9PEZI</name>
<evidence type="ECO:0000313" key="12">
    <source>
        <dbReference type="Proteomes" id="UP000326340"/>
    </source>
</evidence>
<dbReference type="InterPro" id="IPR008921">
    <property type="entry name" value="DNA_pol3_clamp-load_cplx_C"/>
</dbReference>
<evidence type="ECO:0000259" key="10">
    <source>
        <dbReference type="SMART" id="SM00382"/>
    </source>
</evidence>
<organism evidence="11 12">
    <name type="scientific">Colletotrichum shisoi</name>
    <dbReference type="NCBI Taxonomy" id="2078593"/>
    <lineage>
        <taxon>Eukaryota</taxon>
        <taxon>Fungi</taxon>
        <taxon>Dikarya</taxon>
        <taxon>Ascomycota</taxon>
        <taxon>Pezizomycotina</taxon>
        <taxon>Sordariomycetes</taxon>
        <taxon>Hypocreomycetidae</taxon>
        <taxon>Glomerellales</taxon>
        <taxon>Glomerellaceae</taxon>
        <taxon>Colletotrichum</taxon>
        <taxon>Colletotrichum destructivum species complex</taxon>
    </lineage>
</organism>
<dbReference type="PANTHER" id="PTHR11669:SF20">
    <property type="entry name" value="REPLICATION FACTOR C SUBUNIT 4"/>
    <property type="match status" value="1"/>
</dbReference>
<dbReference type="InterPro" id="IPR050238">
    <property type="entry name" value="DNA_Rep/Repair_Clamp_Loader"/>
</dbReference>
<dbReference type="Gene3D" id="3.40.50.300">
    <property type="entry name" value="P-loop containing nucleotide triphosphate hydrolases"/>
    <property type="match status" value="1"/>
</dbReference>
<evidence type="ECO:0000256" key="7">
    <source>
        <dbReference type="ARBA" id="ARBA00023242"/>
    </source>
</evidence>
<keyword evidence="6" id="KW-0238">DNA-binding</keyword>
<dbReference type="Gene3D" id="1.10.8.60">
    <property type="match status" value="1"/>
</dbReference>
<dbReference type="InterPro" id="IPR003593">
    <property type="entry name" value="AAA+_ATPase"/>
</dbReference>
<dbReference type="NCBIfam" id="NF001679">
    <property type="entry name" value="PRK00440.1"/>
    <property type="match status" value="1"/>
</dbReference>
<dbReference type="Pfam" id="PF00004">
    <property type="entry name" value="AAA"/>
    <property type="match status" value="1"/>
</dbReference>
<evidence type="ECO:0000313" key="11">
    <source>
        <dbReference type="EMBL" id="TQN75267.1"/>
    </source>
</evidence>
<evidence type="ECO:0000256" key="5">
    <source>
        <dbReference type="ARBA" id="ARBA00022840"/>
    </source>
</evidence>
<dbReference type="Proteomes" id="UP000326340">
    <property type="component" value="Unassembled WGS sequence"/>
</dbReference>
<evidence type="ECO:0000256" key="9">
    <source>
        <dbReference type="ARBA" id="ARBA00075373"/>
    </source>
</evidence>
<dbReference type="SUPFAM" id="SSF52540">
    <property type="entry name" value="P-loop containing nucleoside triphosphate hydrolases"/>
    <property type="match status" value="1"/>
</dbReference>
<dbReference type="CDD" id="cd00009">
    <property type="entry name" value="AAA"/>
    <property type="match status" value="1"/>
</dbReference>
<dbReference type="Gene3D" id="1.20.272.10">
    <property type="match status" value="1"/>
</dbReference>
<protein>
    <recommendedName>
        <fullName evidence="8">Replication factor C subunit 2</fullName>
    </recommendedName>
    <alternativeName>
        <fullName evidence="9">Activator 1 41 kDa subunit</fullName>
    </alternativeName>
</protein>
<dbReference type="InterPro" id="IPR003959">
    <property type="entry name" value="ATPase_AAA_core"/>
</dbReference>
<dbReference type="GO" id="GO:0000076">
    <property type="term" value="P:DNA replication checkpoint signaling"/>
    <property type="evidence" value="ECO:0007669"/>
    <property type="project" value="UniProtKB-ARBA"/>
</dbReference>
<dbReference type="FunFam" id="3.40.50.300:FF:000237">
    <property type="entry name" value="replication factor C subunit 4"/>
    <property type="match status" value="1"/>
</dbReference>
<dbReference type="GO" id="GO:0005634">
    <property type="term" value="C:nucleus"/>
    <property type="evidence" value="ECO:0007669"/>
    <property type="project" value="UniProtKB-SubCell"/>
</dbReference>